<evidence type="ECO:0000256" key="6">
    <source>
        <dbReference type="HAMAP-Rule" id="MF_00361"/>
    </source>
</evidence>
<keyword evidence="6" id="KW-0067">ATP-binding</keyword>
<comment type="function">
    <text evidence="6">Involved in the regulation of the intracellular balance of NAD and NADP, and is a key enzyme in the biosynthesis of NADP. Catalyzes specifically the phosphorylation on 2'-hydroxyl of the adenosine moiety of NAD to yield NADP.</text>
</comment>
<evidence type="ECO:0000313" key="8">
    <source>
        <dbReference type="Proteomes" id="UP000076630"/>
    </source>
</evidence>
<reference evidence="7 8" key="1">
    <citation type="submission" date="2016-01" db="EMBL/GenBank/DDBJ databases">
        <title>Whole genome sequencing of Myroides marinus L41.</title>
        <authorList>
            <person name="Hong K.W."/>
        </authorList>
    </citation>
    <scope>NUCLEOTIDE SEQUENCE [LARGE SCALE GENOMIC DNA]</scope>
    <source>
        <strain evidence="7 8">L41</strain>
    </source>
</reference>
<dbReference type="InterPro" id="IPR017437">
    <property type="entry name" value="ATP-NAD_kinase_PpnK-typ_C"/>
</dbReference>
<feature type="binding site" evidence="6">
    <location>
        <position position="180"/>
    </location>
    <ligand>
        <name>NAD(+)</name>
        <dbReference type="ChEBI" id="CHEBI:57540"/>
    </ligand>
</feature>
<dbReference type="Pfam" id="PF01513">
    <property type="entry name" value="NAD_kinase"/>
    <property type="match status" value="1"/>
</dbReference>
<comment type="caution">
    <text evidence="7">The sequence shown here is derived from an EMBL/GenBank/DDBJ whole genome shotgun (WGS) entry which is preliminary data.</text>
</comment>
<dbReference type="InterPro" id="IPR017438">
    <property type="entry name" value="ATP-NAD_kinase_N"/>
</dbReference>
<dbReference type="Gene3D" id="2.60.200.30">
    <property type="entry name" value="Probable inorganic polyphosphate/atp-NAD kinase, domain 2"/>
    <property type="match status" value="1"/>
</dbReference>
<dbReference type="PANTHER" id="PTHR20275">
    <property type="entry name" value="NAD KINASE"/>
    <property type="match status" value="1"/>
</dbReference>
<keyword evidence="3 6" id="KW-0521">NADP</keyword>
<dbReference type="RefSeq" id="WP_038984307.1">
    <property type="nucleotide sequence ID" value="NZ_JACAJN010000036.1"/>
</dbReference>
<keyword evidence="6" id="KW-0963">Cytoplasm</keyword>
<dbReference type="Gene3D" id="3.40.50.10330">
    <property type="entry name" value="Probable inorganic polyphosphate/atp-NAD kinase, domain 1"/>
    <property type="match status" value="1"/>
</dbReference>
<dbReference type="OrthoDB" id="9774737at2"/>
<dbReference type="AlphaFoldDB" id="A0A161S264"/>
<comment type="cofactor">
    <cofactor evidence="6">
        <name>a divalent metal cation</name>
        <dbReference type="ChEBI" id="CHEBI:60240"/>
    </cofactor>
</comment>
<feature type="binding site" evidence="6">
    <location>
        <position position="215"/>
    </location>
    <ligand>
        <name>NAD(+)</name>
        <dbReference type="ChEBI" id="CHEBI:57540"/>
    </ligand>
</feature>
<keyword evidence="6" id="KW-0547">Nucleotide-binding</keyword>
<dbReference type="GO" id="GO:0046872">
    <property type="term" value="F:metal ion binding"/>
    <property type="evidence" value="ECO:0007669"/>
    <property type="project" value="UniProtKB-UniRule"/>
</dbReference>
<keyword evidence="2 6" id="KW-0418">Kinase</keyword>
<comment type="catalytic activity">
    <reaction evidence="5 6">
        <text>NAD(+) + ATP = ADP + NADP(+) + H(+)</text>
        <dbReference type="Rhea" id="RHEA:18629"/>
        <dbReference type="ChEBI" id="CHEBI:15378"/>
        <dbReference type="ChEBI" id="CHEBI:30616"/>
        <dbReference type="ChEBI" id="CHEBI:57540"/>
        <dbReference type="ChEBI" id="CHEBI:58349"/>
        <dbReference type="ChEBI" id="CHEBI:456216"/>
        <dbReference type="EC" id="2.7.1.23"/>
    </reaction>
</comment>
<keyword evidence="1 6" id="KW-0808">Transferase</keyword>
<sequence>MKFAIYGQTAKPIVQNIVRRLFNLFQKHDNTEVIFEEQFYSLLNEQGILEKEYETFGTNNPLTSEVDFFISVGGDGTMLRAANFIKNTDIPIVGINAGRLGFLANVQHDNLEEHIPLLFENKFKRSKRSLLSLNCQPEENNAFDIQYALNEVTVSRKNTTSMITVETYLDDEFLATYWADGLIISTPSGSTGYSLSCGGPIIEPETGCFVLTPLAPHNLNVRPLVIRDNLTIKLKVSSREKQFLVSLDTTTKAVDNDTEVIITKAPFTVDLVEFPTQSFIKTLRNKLLWGEDKRN</sequence>
<dbReference type="Pfam" id="PF20143">
    <property type="entry name" value="NAD_kinase_C"/>
    <property type="match status" value="1"/>
</dbReference>
<name>A0A161S264_9FLAO</name>
<proteinExistence type="inferred from homology"/>
<evidence type="ECO:0000256" key="5">
    <source>
        <dbReference type="ARBA" id="ARBA00047925"/>
    </source>
</evidence>
<feature type="binding site" evidence="6">
    <location>
        <position position="80"/>
    </location>
    <ligand>
        <name>NAD(+)</name>
        <dbReference type="ChEBI" id="CHEBI:57540"/>
    </ligand>
</feature>
<evidence type="ECO:0000256" key="4">
    <source>
        <dbReference type="ARBA" id="ARBA00023027"/>
    </source>
</evidence>
<dbReference type="GO" id="GO:0003951">
    <property type="term" value="F:NAD+ kinase activity"/>
    <property type="evidence" value="ECO:0007669"/>
    <property type="project" value="UniProtKB-UniRule"/>
</dbReference>
<comment type="caution">
    <text evidence="6">Lacks conserved residue(s) required for the propagation of feature annotation.</text>
</comment>
<evidence type="ECO:0000256" key="3">
    <source>
        <dbReference type="ARBA" id="ARBA00022857"/>
    </source>
</evidence>
<feature type="binding site" evidence="6">
    <location>
        <begin position="75"/>
        <end position="76"/>
    </location>
    <ligand>
        <name>NAD(+)</name>
        <dbReference type="ChEBI" id="CHEBI:57540"/>
    </ligand>
</feature>
<feature type="binding site" evidence="6">
    <location>
        <begin position="191"/>
        <end position="196"/>
    </location>
    <ligand>
        <name>NAD(+)</name>
        <dbReference type="ChEBI" id="CHEBI:57540"/>
    </ligand>
</feature>
<dbReference type="EC" id="2.7.1.23" evidence="6"/>
<accession>A0A161S264</accession>
<evidence type="ECO:0000313" key="7">
    <source>
        <dbReference type="EMBL" id="KZE78374.1"/>
    </source>
</evidence>
<dbReference type="NCBIfam" id="NF002521">
    <property type="entry name" value="PRK01911.1"/>
    <property type="match status" value="1"/>
</dbReference>
<keyword evidence="8" id="KW-1185">Reference proteome</keyword>
<comment type="similarity">
    <text evidence="6">Belongs to the NAD kinase family.</text>
</comment>
<dbReference type="GO" id="GO:0005524">
    <property type="term" value="F:ATP binding"/>
    <property type="evidence" value="ECO:0007669"/>
    <property type="project" value="UniProtKB-KW"/>
</dbReference>
<evidence type="ECO:0000256" key="1">
    <source>
        <dbReference type="ARBA" id="ARBA00022679"/>
    </source>
</evidence>
<comment type="subcellular location">
    <subcellularLocation>
        <location evidence="6">Cytoplasm</location>
    </subcellularLocation>
</comment>
<keyword evidence="4 6" id="KW-0520">NAD</keyword>
<dbReference type="GO" id="GO:0006741">
    <property type="term" value="P:NADP+ biosynthetic process"/>
    <property type="evidence" value="ECO:0007669"/>
    <property type="project" value="UniProtKB-UniRule"/>
</dbReference>
<gene>
    <name evidence="7" type="primary">ppnK</name>
    <name evidence="6" type="synonym">nadK</name>
    <name evidence="7" type="ORF">AV926_13085</name>
</gene>
<feature type="binding site" evidence="6">
    <location>
        <begin position="150"/>
        <end position="151"/>
    </location>
    <ligand>
        <name>NAD(+)</name>
        <dbReference type="ChEBI" id="CHEBI:57540"/>
    </ligand>
</feature>
<dbReference type="InterPro" id="IPR016064">
    <property type="entry name" value="NAD/diacylglycerol_kinase_sf"/>
</dbReference>
<dbReference type="SUPFAM" id="SSF111331">
    <property type="entry name" value="NAD kinase/diacylglycerol kinase-like"/>
    <property type="match status" value="1"/>
</dbReference>
<feature type="active site" description="Proton acceptor" evidence="6">
    <location>
        <position position="75"/>
    </location>
</feature>
<organism evidence="7 8">
    <name type="scientific">Myroides marinus</name>
    <dbReference type="NCBI Taxonomy" id="703342"/>
    <lineage>
        <taxon>Bacteria</taxon>
        <taxon>Pseudomonadati</taxon>
        <taxon>Bacteroidota</taxon>
        <taxon>Flavobacteriia</taxon>
        <taxon>Flavobacteriales</taxon>
        <taxon>Flavobacteriaceae</taxon>
        <taxon>Myroides</taxon>
    </lineage>
</organism>
<dbReference type="InterPro" id="IPR002504">
    <property type="entry name" value="NADK"/>
</dbReference>
<dbReference type="Proteomes" id="UP000076630">
    <property type="component" value="Unassembled WGS sequence"/>
</dbReference>
<evidence type="ECO:0000256" key="2">
    <source>
        <dbReference type="ARBA" id="ARBA00022777"/>
    </source>
</evidence>
<protein>
    <recommendedName>
        <fullName evidence="6">NAD kinase</fullName>
        <ecNumber evidence="6">2.7.1.23</ecNumber>
    </recommendedName>
    <alternativeName>
        <fullName evidence="6">ATP-dependent NAD kinase</fullName>
    </alternativeName>
</protein>
<dbReference type="HAMAP" id="MF_00361">
    <property type="entry name" value="NAD_kinase"/>
    <property type="match status" value="1"/>
</dbReference>
<dbReference type="GO" id="GO:0019674">
    <property type="term" value="P:NAD+ metabolic process"/>
    <property type="evidence" value="ECO:0007669"/>
    <property type="project" value="InterPro"/>
</dbReference>
<dbReference type="GO" id="GO:0051287">
    <property type="term" value="F:NAD binding"/>
    <property type="evidence" value="ECO:0007669"/>
    <property type="project" value="UniProtKB-ARBA"/>
</dbReference>
<dbReference type="EMBL" id="LQNU01000065">
    <property type="protein sequence ID" value="KZE78374.1"/>
    <property type="molecule type" value="Genomic_DNA"/>
</dbReference>
<dbReference type="PANTHER" id="PTHR20275:SF6">
    <property type="entry name" value="NAD KINASE 2, CHLOROPLASTIC"/>
    <property type="match status" value="1"/>
</dbReference>
<dbReference type="GO" id="GO:0005737">
    <property type="term" value="C:cytoplasm"/>
    <property type="evidence" value="ECO:0007669"/>
    <property type="project" value="UniProtKB-SubCell"/>
</dbReference>